<sequence>MRTVIVSGASSQIGRMLLPRLAQAGFRVIALSRKGEPAWQEGCAGEVSWLRADISDPQSLQGLPAADGLIHLAPLAILSDALAAFAASGVRRLIAFSSSSKFSKAQSPVAAERAFAARLQAAEDAVAAACGRHAMHWTIFRPTLIYGCGMDRNVALIRRIIHVTGFFPLLGAGSGLRQPVHADDLAAACVAVFDNPAAFDKSYELSGGECLSYRAMVERIFASLHLKPRFVRIPVALFGAALRLLAFIPRYRDFNVAMAQRMNEDLVYAHDDATRDFGYQPRKFQP</sequence>
<dbReference type="InterPro" id="IPR051207">
    <property type="entry name" value="ComplexI_NDUFA9_subunit"/>
</dbReference>
<keyword evidence="3" id="KW-1185">Reference proteome</keyword>
<accession>A0A7Z7HPZ4</accession>
<dbReference type="AlphaFoldDB" id="A0A7Z7HPZ4"/>
<dbReference type="PANTHER" id="PTHR12126:SF11">
    <property type="entry name" value="NADH DEHYDROGENASE [UBIQUINONE] 1 ALPHA SUBCOMPLEX SUBUNIT 9, MITOCHONDRIAL"/>
    <property type="match status" value="1"/>
</dbReference>
<feature type="domain" description="NAD-dependent epimerase/dehydratase" evidence="1">
    <location>
        <begin position="4"/>
        <end position="201"/>
    </location>
</feature>
<organism evidence="2 3">
    <name type="scientific">Sterolibacterium denitrificans</name>
    <dbReference type="NCBI Taxonomy" id="157592"/>
    <lineage>
        <taxon>Bacteria</taxon>
        <taxon>Pseudomonadati</taxon>
        <taxon>Pseudomonadota</taxon>
        <taxon>Betaproteobacteria</taxon>
        <taxon>Nitrosomonadales</taxon>
        <taxon>Sterolibacteriaceae</taxon>
        <taxon>Sterolibacterium</taxon>
    </lineage>
</organism>
<proteinExistence type="predicted"/>
<evidence type="ECO:0000259" key="1">
    <source>
        <dbReference type="Pfam" id="PF01370"/>
    </source>
</evidence>
<dbReference type="EMBL" id="LT837803">
    <property type="protein sequence ID" value="SMB23873.1"/>
    <property type="molecule type" value="Genomic_DNA"/>
</dbReference>
<protein>
    <submittedName>
        <fullName evidence="2">NAD-dependent epimerase/dehydratase</fullName>
    </submittedName>
</protein>
<dbReference type="Pfam" id="PF01370">
    <property type="entry name" value="Epimerase"/>
    <property type="match status" value="1"/>
</dbReference>
<dbReference type="RefSeq" id="WP_154716183.1">
    <property type="nucleotide sequence ID" value="NZ_LT837803.1"/>
</dbReference>
<evidence type="ECO:0000313" key="3">
    <source>
        <dbReference type="Proteomes" id="UP000242886"/>
    </source>
</evidence>
<dbReference type="Proteomes" id="UP000242886">
    <property type="component" value="Chromosome SDENCHOL"/>
</dbReference>
<name>A0A7Z7HPZ4_9PROT</name>
<dbReference type="InterPro" id="IPR001509">
    <property type="entry name" value="Epimerase_deHydtase"/>
</dbReference>
<gene>
    <name evidence="2" type="ORF">SDENCHOL_10943</name>
</gene>
<dbReference type="GO" id="GO:0044877">
    <property type="term" value="F:protein-containing complex binding"/>
    <property type="evidence" value="ECO:0007669"/>
    <property type="project" value="TreeGrafter"/>
</dbReference>
<dbReference type="InterPro" id="IPR036291">
    <property type="entry name" value="NAD(P)-bd_dom_sf"/>
</dbReference>
<evidence type="ECO:0000313" key="2">
    <source>
        <dbReference type="EMBL" id="SMB23873.1"/>
    </source>
</evidence>
<dbReference type="Gene3D" id="3.40.50.720">
    <property type="entry name" value="NAD(P)-binding Rossmann-like Domain"/>
    <property type="match status" value="1"/>
</dbReference>
<reference evidence="2" key="1">
    <citation type="submission" date="2017-03" db="EMBL/GenBank/DDBJ databases">
        <authorList>
            <consortium name="AG Boll"/>
        </authorList>
    </citation>
    <scope>NUCLEOTIDE SEQUENCE [LARGE SCALE GENOMIC DNA]</scope>
    <source>
        <strain evidence="2">Chol</strain>
    </source>
</reference>
<dbReference type="SUPFAM" id="SSF51735">
    <property type="entry name" value="NAD(P)-binding Rossmann-fold domains"/>
    <property type="match status" value="1"/>
</dbReference>
<dbReference type="PANTHER" id="PTHR12126">
    <property type="entry name" value="NADH-UBIQUINONE OXIDOREDUCTASE 39 KDA SUBUNIT-RELATED"/>
    <property type="match status" value="1"/>
</dbReference>